<dbReference type="SUPFAM" id="SSF56796">
    <property type="entry name" value="Dehydroquinate synthase-like"/>
    <property type="match status" value="1"/>
</dbReference>
<dbReference type="EMBL" id="AF232219">
    <property type="protein sequence ID" value="AAK12642.1"/>
    <property type="molecule type" value="Genomic_DNA"/>
</dbReference>
<dbReference type="GO" id="GO:0004022">
    <property type="term" value="F:alcohol dehydrogenase (NAD+) activity"/>
    <property type="evidence" value="ECO:0007669"/>
    <property type="project" value="TreeGrafter"/>
</dbReference>
<dbReference type="PANTHER" id="PTHR11496">
    <property type="entry name" value="ALCOHOL DEHYDROGENASE"/>
    <property type="match status" value="1"/>
</dbReference>
<evidence type="ECO:0000313" key="5">
    <source>
        <dbReference type="EMBL" id="AAK12642.1"/>
    </source>
</evidence>
<evidence type="ECO:0000256" key="1">
    <source>
        <dbReference type="ARBA" id="ARBA00007358"/>
    </source>
</evidence>
<name>Q9APZ0_TREDN</name>
<evidence type="ECO:0000259" key="3">
    <source>
        <dbReference type="Pfam" id="PF00465"/>
    </source>
</evidence>
<dbReference type="AlphaFoldDB" id="Q9APZ0"/>
<accession>Q9APZ0</accession>
<feature type="domain" description="Alcohol dehydrogenase iron-type/glycerol dehydrogenase GldA" evidence="3">
    <location>
        <begin position="22"/>
        <end position="187"/>
    </location>
</feature>
<dbReference type="InterPro" id="IPR001670">
    <property type="entry name" value="ADH_Fe/GldA"/>
</dbReference>
<dbReference type="Gene3D" id="3.40.50.1970">
    <property type="match status" value="1"/>
</dbReference>
<evidence type="ECO:0000256" key="2">
    <source>
        <dbReference type="ARBA" id="ARBA00023002"/>
    </source>
</evidence>
<comment type="similarity">
    <text evidence="1">Belongs to the iron-containing alcohol dehydrogenase family.</text>
</comment>
<protein>
    <submittedName>
        <fullName evidence="5">Putative alcohol dehydrogenase</fullName>
    </submittedName>
</protein>
<reference evidence="5" key="1">
    <citation type="journal article" date="2001" name="DNA Seq.">
        <title>Molecular characterization of the Treponema denticola fliQ region.</title>
        <authorList>
            <person name="Stamm L.V."/>
            <person name="Bergen H.L."/>
        </authorList>
    </citation>
    <scope>NUCLEOTIDE SEQUENCE</scope>
    <source>
        <strain evidence="5">ATCC 35405</strain>
    </source>
</reference>
<dbReference type="InterPro" id="IPR056798">
    <property type="entry name" value="ADH_Fe_C"/>
</dbReference>
<feature type="domain" description="Fe-containing alcohol dehydrogenase-like C-terminal" evidence="4">
    <location>
        <begin position="207"/>
        <end position="395"/>
    </location>
</feature>
<keyword evidence="2" id="KW-0560">Oxidoreductase</keyword>
<organism evidence="5">
    <name type="scientific">Treponema denticola</name>
    <dbReference type="NCBI Taxonomy" id="158"/>
    <lineage>
        <taxon>Bacteria</taxon>
        <taxon>Pseudomonadati</taxon>
        <taxon>Spirochaetota</taxon>
        <taxon>Spirochaetia</taxon>
        <taxon>Spirochaetales</taxon>
        <taxon>Treponemataceae</taxon>
        <taxon>Treponema</taxon>
    </lineage>
</organism>
<dbReference type="Pfam" id="PF00465">
    <property type="entry name" value="Fe-ADH"/>
    <property type="match status" value="1"/>
</dbReference>
<dbReference type="Gene3D" id="1.20.1090.10">
    <property type="entry name" value="Dehydroquinate synthase-like - alpha domain"/>
    <property type="match status" value="1"/>
</dbReference>
<dbReference type="PANTHER" id="PTHR11496:SF102">
    <property type="entry name" value="ALCOHOL DEHYDROGENASE 4"/>
    <property type="match status" value="1"/>
</dbReference>
<proteinExistence type="inferred from homology"/>
<dbReference type="CDD" id="cd14864">
    <property type="entry name" value="Fe-ADH-like"/>
    <property type="match status" value="1"/>
</dbReference>
<evidence type="ECO:0000259" key="4">
    <source>
        <dbReference type="Pfam" id="PF25137"/>
    </source>
</evidence>
<dbReference type="GO" id="GO:0046872">
    <property type="term" value="F:metal ion binding"/>
    <property type="evidence" value="ECO:0007669"/>
    <property type="project" value="InterPro"/>
</dbReference>
<dbReference type="Pfam" id="PF25137">
    <property type="entry name" value="ADH_Fe_C"/>
    <property type="match status" value="1"/>
</dbReference>
<sequence>MPKIYSVEEFEKMADFVFKLSSKVILGNYSLARIGEEVVKFGNNFMFVVDPFFEDMGLVDKVRKSLEEKNISLFVFNGFEQTADSEVIERALSLARGAHIRGVIACGDMTACAIGRAIAALYNEDKPVYRYIEGEPITAESLPLIQVPTTCCDPFLFGNSSFIVDSRNRTVNLLKIKEDLCDLVIFDSNTYAGLAPNAMTSMIFAGLCSTFEAYVSTRGSFFSETILGKAVEIFLISLDPQHEKLVGMPREELVAQAACLSAIGIAASAPGLGTAIALAAGGRYRISKSLIATILLPHVINDAISSSLSKTVAVARMLGETMLEGGDAAEVAKRGVEEIRRRLAEANLPIRLKDIDLTIESLVPVAEDAARLSFMNYSPRPLANHDIFEIIKQAF</sequence>
<dbReference type="InterPro" id="IPR039697">
    <property type="entry name" value="Alcohol_dehydrogenase_Fe"/>
</dbReference>